<evidence type="ECO:0000313" key="3">
    <source>
        <dbReference type="Proteomes" id="UP000596742"/>
    </source>
</evidence>
<accession>A0A8B6EM43</accession>
<feature type="coiled-coil region" evidence="1">
    <location>
        <begin position="136"/>
        <end position="163"/>
    </location>
</feature>
<gene>
    <name evidence="2" type="ORF">MGAL_10B007092</name>
</gene>
<dbReference type="Proteomes" id="UP000596742">
    <property type="component" value="Unassembled WGS sequence"/>
</dbReference>
<reference evidence="2" key="1">
    <citation type="submission" date="2018-11" db="EMBL/GenBank/DDBJ databases">
        <authorList>
            <person name="Alioto T."/>
            <person name="Alioto T."/>
        </authorList>
    </citation>
    <scope>NUCLEOTIDE SEQUENCE</scope>
</reference>
<protein>
    <recommendedName>
        <fullName evidence="4">DDE-1 domain-containing protein</fullName>
    </recommendedName>
</protein>
<evidence type="ECO:0000313" key="2">
    <source>
        <dbReference type="EMBL" id="VDI36364.1"/>
    </source>
</evidence>
<keyword evidence="3" id="KW-1185">Reference proteome</keyword>
<dbReference type="EMBL" id="UYJE01005323">
    <property type="protein sequence ID" value="VDI36364.1"/>
    <property type="molecule type" value="Genomic_DNA"/>
</dbReference>
<keyword evidence="1" id="KW-0175">Coiled coil</keyword>
<name>A0A8B6EM43_MYTGA</name>
<dbReference type="AlphaFoldDB" id="A0A8B6EM43"/>
<organism evidence="2 3">
    <name type="scientific">Mytilus galloprovincialis</name>
    <name type="common">Mediterranean mussel</name>
    <dbReference type="NCBI Taxonomy" id="29158"/>
    <lineage>
        <taxon>Eukaryota</taxon>
        <taxon>Metazoa</taxon>
        <taxon>Spiralia</taxon>
        <taxon>Lophotrochozoa</taxon>
        <taxon>Mollusca</taxon>
        <taxon>Bivalvia</taxon>
        <taxon>Autobranchia</taxon>
        <taxon>Pteriomorphia</taxon>
        <taxon>Mytilida</taxon>
        <taxon>Mytiloidea</taxon>
        <taxon>Mytilidae</taxon>
        <taxon>Mytilinae</taxon>
        <taxon>Mytilus</taxon>
    </lineage>
</organism>
<proteinExistence type="predicted"/>
<evidence type="ECO:0008006" key="4">
    <source>
        <dbReference type="Google" id="ProtNLM"/>
    </source>
</evidence>
<sequence>MAKYAIENGVQNTARKVTTDLGSPVNESTIRSIKTGINLLPVGDWTMEAKDSKQVNIVGINDKRQITALLIISKSGVLLPPQIIYAGTTEQCHQKYGFPNSWNIYHSENHWSNTDTMLHYIEHLLVSEILSNDMQMKSLLERLKQEENRHQETKKSIISERKELWMKLEAAVQIEHLAMEASNNTKDIITHETQKTSLGERKDLAIKLDAEIQSKDNLIKRLRECEIDQKKMKDLIIAERLKMGAKLTLYLCGLTWSGEGTSVYRYKGLRCTYKPDYTEMYEGVKISIMLCGSHLYKRFQDKKFRQSQKKNLAFVYNFNASGKCTPELIRQFESFIKSCESINGNIVTVFTRQTEIKMFDKLKDNTEDSKCHMDQWLDAFSETISSMVRNNAIKCMLIEHSDNIEFPGKYKQELFSLCGLNIF</sequence>
<dbReference type="OrthoDB" id="6071871at2759"/>
<evidence type="ECO:0000256" key="1">
    <source>
        <dbReference type="SAM" id="Coils"/>
    </source>
</evidence>
<comment type="caution">
    <text evidence="2">The sequence shown here is derived from an EMBL/GenBank/DDBJ whole genome shotgun (WGS) entry which is preliminary data.</text>
</comment>